<feature type="compositionally biased region" description="Low complexity" evidence="1">
    <location>
        <begin position="342"/>
        <end position="351"/>
    </location>
</feature>
<evidence type="ECO:0000313" key="3">
    <source>
        <dbReference type="Proteomes" id="UP000245956"/>
    </source>
</evidence>
<feature type="region of interest" description="Disordered" evidence="1">
    <location>
        <begin position="21"/>
        <end position="77"/>
    </location>
</feature>
<evidence type="ECO:0000313" key="2">
    <source>
        <dbReference type="EMBL" id="PWI70700.1"/>
    </source>
</evidence>
<sequence>MIAGTSRRHVRGIFLSHRQYRRQCRTNRRLSRPPKRRAQDQGNDGGSSRMRDLESADATLANPPNLPRAATLGSPMPHRCRLPRRRCRVEGYYARHPPAELSLASLDGLMNRRVAFLSVRLSRTWCRGQAVEHFNPDEHLHSSRHLACTHWPRAFNTEQLLRVLTATLSTRITFTSSHHIVVMARRLPWKTRAEDDANGTASPRNVTKAESPAPSGGTRTPVRLARQVAVSTPRRDHTPATASRRDAVRSPSTSPPPAPPQEQLMIPGADADDRYRMVEDEFLAVAQRFTTHLHRAEYNRLKAAARAQGEAAVREMERPVVAPPLTATARFRREASRRGARQQRLQQRQGGTDANGSGSAAAVDLPWLGTSLQGLMERPRSETRTISSYAPVHSTTRAAAGYHASATASTNTGSDAFRGGSGSRSKRKRESSSLAETSSTTSSPTPGEASNNAAPRLAATPRHRSSPATASISRAPHGSVDRTPSHGGMARHATRDNAAGSSGRERHHVIDLDDDDDDPFGVNKRRVRREKSREQMRKPAEKESPKIKLSPDTIPSFL</sequence>
<name>A0A2U3E860_PURLI</name>
<feature type="compositionally biased region" description="Basic and acidic residues" evidence="1">
    <location>
        <begin position="531"/>
        <end position="546"/>
    </location>
</feature>
<dbReference type="AlphaFoldDB" id="A0A2U3E860"/>
<evidence type="ECO:0000256" key="1">
    <source>
        <dbReference type="SAM" id="MobiDB-lite"/>
    </source>
</evidence>
<feature type="compositionally biased region" description="Basic and acidic residues" evidence="1">
    <location>
        <begin position="233"/>
        <end position="248"/>
    </location>
</feature>
<protein>
    <submittedName>
        <fullName evidence="2">Uncharacterized protein</fullName>
    </submittedName>
</protein>
<gene>
    <name evidence="2" type="ORF">PCL_13099</name>
</gene>
<accession>A0A2U3E860</accession>
<feature type="compositionally biased region" description="Basic residues" evidence="1">
    <location>
        <begin position="21"/>
        <end position="36"/>
    </location>
</feature>
<feature type="region of interest" description="Disordered" evidence="1">
    <location>
        <begin position="404"/>
        <end position="558"/>
    </location>
</feature>
<dbReference type="EMBL" id="LCWV01000009">
    <property type="protein sequence ID" value="PWI70700.1"/>
    <property type="molecule type" value="Genomic_DNA"/>
</dbReference>
<dbReference type="Proteomes" id="UP000245956">
    <property type="component" value="Unassembled WGS sequence"/>
</dbReference>
<reference evidence="2 3" key="1">
    <citation type="journal article" date="2016" name="Front. Microbiol.">
        <title>Genome and transcriptome sequences reveal the specific parasitism of the nematophagous Purpureocillium lilacinum 36-1.</title>
        <authorList>
            <person name="Xie J."/>
            <person name="Li S."/>
            <person name="Mo C."/>
            <person name="Xiao X."/>
            <person name="Peng D."/>
            <person name="Wang G."/>
            <person name="Xiao Y."/>
        </authorList>
    </citation>
    <scope>NUCLEOTIDE SEQUENCE [LARGE SCALE GENOMIC DNA]</scope>
    <source>
        <strain evidence="2 3">36-1</strain>
    </source>
</reference>
<organism evidence="2 3">
    <name type="scientific">Purpureocillium lilacinum</name>
    <name type="common">Paecilomyces lilacinus</name>
    <dbReference type="NCBI Taxonomy" id="33203"/>
    <lineage>
        <taxon>Eukaryota</taxon>
        <taxon>Fungi</taxon>
        <taxon>Dikarya</taxon>
        <taxon>Ascomycota</taxon>
        <taxon>Pezizomycotina</taxon>
        <taxon>Sordariomycetes</taxon>
        <taxon>Hypocreomycetidae</taxon>
        <taxon>Hypocreales</taxon>
        <taxon>Ophiocordycipitaceae</taxon>
        <taxon>Purpureocillium</taxon>
    </lineage>
</organism>
<feature type="region of interest" description="Disordered" evidence="1">
    <location>
        <begin position="193"/>
        <end position="266"/>
    </location>
</feature>
<feature type="compositionally biased region" description="Low complexity" evidence="1">
    <location>
        <begin position="432"/>
        <end position="450"/>
    </location>
</feature>
<comment type="caution">
    <text evidence="2">The sequence shown here is derived from an EMBL/GenBank/DDBJ whole genome shotgun (WGS) entry which is preliminary data.</text>
</comment>
<feature type="region of interest" description="Disordered" evidence="1">
    <location>
        <begin position="332"/>
        <end position="362"/>
    </location>
</feature>
<proteinExistence type="predicted"/>